<accession>A0ABT6YB33</accession>
<evidence type="ECO:0000256" key="1">
    <source>
        <dbReference type="SAM" id="Phobius"/>
    </source>
</evidence>
<protein>
    <recommendedName>
        <fullName evidence="4">ECF transporter S component</fullName>
    </recommendedName>
</protein>
<gene>
    <name evidence="2" type="ORF">QM524_16350</name>
</gene>
<keyword evidence="1" id="KW-0812">Transmembrane</keyword>
<dbReference type="RefSeq" id="WP_095164156.1">
    <property type="nucleotide sequence ID" value="NZ_JASHIF010000012.1"/>
</dbReference>
<evidence type="ECO:0000313" key="3">
    <source>
        <dbReference type="Proteomes" id="UP001236507"/>
    </source>
</evidence>
<sequence>MKNSINLRFGVIVGMITVAALSRFLFLTPSLANFSPVGAMALFGGAYFANKRWSYAIPMLALWLSNLVLNNVVYKEYYPTFSFGIEPGVFVSFAVMVTVGILLLKKVTAQNVLFANLLGTLAFFLVSNFFVWTEGKLYTQDMNGLALSYANAIPYVKNTLMSNLLFSAVMFGAFEAAKRQVRALAY</sequence>
<keyword evidence="1" id="KW-0472">Membrane</keyword>
<evidence type="ECO:0008006" key="4">
    <source>
        <dbReference type="Google" id="ProtNLM"/>
    </source>
</evidence>
<proteinExistence type="predicted"/>
<feature type="transmembrane region" description="Helical" evidence="1">
    <location>
        <begin position="111"/>
        <end position="132"/>
    </location>
</feature>
<name>A0ABT6YB33_9BACT</name>
<feature type="transmembrane region" description="Helical" evidence="1">
    <location>
        <begin position="7"/>
        <end position="25"/>
    </location>
</feature>
<feature type="transmembrane region" description="Helical" evidence="1">
    <location>
        <begin position="80"/>
        <end position="104"/>
    </location>
</feature>
<dbReference type="Proteomes" id="UP001236507">
    <property type="component" value="Unassembled WGS sequence"/>
</dbReference>
<dbReference type="EMBL" id="JASHIF010000012">
    <property type="protein sequence ID" value="MDI9860789.1"/>
    <property type="molecule type" value="Genomic_DNA"/>
</dbReference>
<dbReference type="Pfam" id="PF20221">
    <property type="entry name" value="DUF6580"/>
    <property type="match status" value="1"/>
</dbReference>
<organism evidence="2 3">
    <name type="scientific">Flectobacillus roseus</name>
    <dbReference type="NCBI Taxonomy" id="502259"/>
    <lineage>
        <taxon>Bacteria</taxon>
        <taxon>Pseudomonadati</taxon>
        <taxon>Bacteroidota</taxon>
        <taxon>Cytophagia</taxon>
        <taxon>Cytophagales</taxon>
        <taxon>Flectobacillaceae</taxon>
        <taxon>Flectobacillus</taxon>
    </lineage>
</organism>
<reference evidence="2 3" key="1">
    <citation type="submission" date="2023-05" db="EMBL/GenBank/DDBJ databases">
        <title>Novel species of genus Flectobacillus isolated from stream in China.</title>
        <authorList>
            <person name="Lu H."/>
        </authorList>
    </citation>
    <scope>NUCLEOTIDE SEQUENCE [LARGE SCALE GENOMIC DNA]</scope>
    <source>
        <strain evidence="2 3">KCTC 42575</strain>
    </source>
</reference>
<keyword evidence="1" id="KW-1133">Transmembrane helix</keyword>
<keyword evidence="3" id="KW-1185">Reference proteome</keyword>
<comment type="caution">
    <text evidence="2">The sequence shown here is derived from an EMBL/GenBank/DDBJ whole genome shotgun (WGS) entry which is preliminary data.</text>
</comment>
<evidence type="ECO:0000313" key="2">
    <source>
        <dbReference type="EMBL" id="MDI9860789.1"/>
    </source>
</evidence>
<feature type="transmembrane region" description="Helical" evidence="1">
    <location>
        <begin position="56"/>
        <end position="74"/>
    </location>
</feature>
<dbReference type="InterPro" id="IPR046487">
    <property type="entry name" value="DUF6580"/>
</dbReference>